<feature type="compositionally biased region" description="Low complexity" evidence="2">
    <location>
        <begin position="162"/>
        <end position="172"/>
    </location>
</feature>
<dbReference type="EMBL" id="BAABUJ010000042">
    <property type="protein sequence ID" value="GAA5805113.1"/>
    <property type="molecule type" value="Genomic_DNA"/>
</dbReference>
<dbReference type="PROSITE" id="PS50005">
    <property type="entry name" value="TPR"/>
    <property type="match status" value="1"/>
</dbReference>
<feature type="region of interest" description="Disordered" evidence="2">
    <location>
        <begin position="162"/>
        <end position="184"/>
    </location>
</feature>
<feature type="region of interest" description="Disordered" evidence="2">
    <location>
        <begin position="259"/>
        <end position="284"/>
    </location>
</feature>
<evidence type="ECO:0000313" key="4">
    <source>
        <dbReference type="Proteomes" id="UP001476247"/>
    </source>
</evidence>
<feature type="compositionally biased region" description="Low complexity" evidence="2">
    <location>
        <begin position="261"/>
        <end position="284"/>
    </location>
</feature>
<evidence type="ECO:0000256" key="1">
    <source>
        <dbReference type="PROSITE-ProRule" id="PRU00339"/>
    </source>
</evidence>
<feature type="repeat" description="TPR" evidence="1">
    <location>
        <begin position="194"/>
        <end position="227"/>
    </location>
</feature>
<protein>
    <recommendedName>
        <fullName evidence="5">MYND-type domain-containing protein</fullName>
    </recommendedName>
</protein>
<organism evidence="3 4">
    <name type="scientific">Helicostylum pulchrum</name>
    <dbReference type="NCBI Taxonomy" id="562976"/>
    <lineage>
        <taxon>Eukaryota</taxon>
        <taxon>Fungi</taxon>
        <taxon>Fungi incertae sedis</taxon>
        <taxon>Mucoromycota</taxon>
        <taxon>Mucoromycotina</taxon>
        <taxon>Mucoromycetes</taxon>
        <taxon>Mucorales</taxon>
        <taxon>Mucorineae</taxon>
        <taxon>Mucoraceae</taxon>
        <taxon>Helicostylum</taxon>
    </lineage>
</organism>
<evidence type="ECO:0000256" key="2">
    <source>
        <dbReference type="SAM" id="MobiDB-lite"/>
    </source>
</evidence>
<sequence length="329" mass="36681">MFSPKLIISPLSSTYAKSDITTIESPASYFCSTNHYAQQLNLERKYSISEAIYLASHQSNMKHDAKGCCSCDTIVGYYLAALRSVNAATTTGGETTIACTKELFDLIWRMTNLVLSHRETSKYQYLSWFGIVTSELWEFAKRLKEESYQCDLHVPMMLVKTSSSSSSSSSGESDGGSGSEYDDNEESYRRSIRITIYNCRALVYEQSSEFSQAIIYYRKCASVRPTPFESQQHLQQSALLAIQRLLQLFPAAPPKQRPTYSSFRSFDSASTTTTSSSSSISSRSSMCCSQCGIEKLAMPVCAKCKVQPYCSVRCMKSHKSVHVCGSKPL</sequence>
<keyword evidence="4" id="KW-1185">Reference proteome</keyword>
<proteinExistence type="predicted"/>
<comment type="caution">
    <text evidence="3">The sequence shown here is derived from an EMBL/GenBank/DDBJ whole genome shotgun (WGS) entry which is preliminary data.</text>
</comment>
<evidence type="ECO:0000313" key="3">
    <source>
        <dbReference type="EMBL" id="GAA5805113.1"/>
    </source>
</evidence>
<name>A0ABP9YDT5_9FUNG</name>
<gene>
    <name evidence="3" type="ORF">HPULCUR_010626</name>
</gene>
<keyword evidence="1" id="KW-0802">TPR repeat</keyword>
<evidence type="ECO:0008006" key="5">
    <source>
        <dbReference type="Google" id="ProtNLM"/>
    </source>
</evidence>
<reference evidence="3 4" key="1">
    <citation type="submission" date="2024-04" db="EMBL/GenBank/DDBJ databases">
        <title>genome sequences of Mucor flavus KT1a and Helicostylum pulchrum KT1b strains isolation_sourced from the surface of a dry-aged beef.</title>
        <authorList>
            <person name="Toyotome T."/>
            <person name="Hosono M."/>
            <person name="Torimaru M."/>
            <person name="Fukuda K."/>
            <person name="Mikami N."/>
        </authorList>
    </citation>
    <scope>NUCLEOTIDE SEQUENCE [LARGE SCALE GENOMIC DNA]</scope>
    <source>
        <strain evidence="3 4">KT1b</strain>
    </source>
</reference>
<dbReference type="Proteomes" id="UP001476247">
    <property type="component" value="Unassembled WGS sequence"/>
</dbReference>
<accession>A0ABP9YDT5</accession>
<dbReference type="InterPro" id="IPR019734">
    <property type="entry name" value="TPR_rpt"/>
</dbReference>